<reference evidence="6 7" key="1">
    <citation type="journal article" date="2015" name="J. Biotechnol.">
        <title>Complete genome sequence of Paenibacillus beijingensis 7188(T) (=DSM 24997(T)), a novel rhizobacterium from jujube garden soil.</title>
        <authorList>
            <person name="Kwak Y."/>
            <person name="Shin J.H."/>
        </authorList>
    </citation>
    <scope>NUCLEOTIDE SEQUENCE [LARGE SCALE GENOMIC DNA]</scope>
    <source>
        <strain evidence="6 7">DSM 24997</strain>
    </source>
</reference>
<evidence type="ECO:0000313" key="7">
    <source>
        <dbReference type="Proteomes" id="UP000032633"/>
    </source>
</evidence>
<dbReference type="SUPFAM" id="SSF53850">
    <property type="entry name" value="Periplasmic binding protein-like II"/>
    <property type="match status" value="1"/>
</dbReference>
<evidence type="ECO:0000313" key="6">
    <source>
        <dbReference type="EMBL" id="AJY73821.1"/>
    </source>
</evidence>
<dbReference type="KEGG" id="pbj:VN24_03220"/>
<dbReference type="GO" id="GO:0015768">
    <property type="term" value="P:maltose transport"/>
    <property type="evidence" value="ECO:0007669"/>
    <property type="project" value="TreeGrafter"/>
</dbReference>
<dbReference type="STRING" id="1126833.VN24_03220"/>
<gene>
    <name evidence="6" type="ORF">VN24_03220</name>
</gene>
<dbReference type="RefSeq" id="WP_045669256.1">
    <property type="nucleotide sequence ID" value="NZ_CP011058.1"/>
</dbReference>
<dbReference type="HOGENOM" id="CLU_031285_17_2_9"/>
<dbReference type="EMBL" id="CP011058">
    <property type="protein sequence ID" value="AJY73821.1"/>
    <property type="molecule type" value="Genomic_DNA"/>
</dbReference>
<evidence type="ECO:0000256" key="4">
    <source>
        <dbReference type="SAM" id="MobiDB-lite"/>
    </source>
</evidence>
<sequence>MKKKLGLLALSAVMTFTLAACGGKTNSANTGNEATNGTGQQNEAAANEELKPEPGAELKLWTIKDDFTENAAKEFEQKYNIKVTTEDVTFWDSPARLATDGPAGMGADVFGMTNDFLGGAVGSGLVLPNDYFEEETKSITRKDAIDASTFEGVLYGYPRSVYTYALYVNKDLVKDVKLDTWDDIITFAKKFNDEKNNKYAYMFDTGSFFLFSYLAGYGGYVFGNNETDPKDIGINNEGAVKGMQFIQSLKEILPLKFSDMNVDIKTGLFESGKLAINMDGSWNMAKFSKLPFNVTVIPMPPMPGDKAPVTLAGTTSYYVSAYSKYPNAAKLFANFLTSKENQAKAVEVTGEFPAAEGVDNRTDEIPQGFQKQLANSRMWSNLPEMKYFGQYLDPAFTAVWEGADVKTTLDKAAAGMKSSIENQK</sequence>
<dbReference type="GO" id="GO:0042956">
    <property type="term" value="P:maltodextrin transmembrane transport"/>
    <property type="evidence" value="ECO:0007669"/>
    <property type="project" value="TreeGrafter"/>
</dbReference>
<dbReference type="GO" id="GO:0055052">
    <property type="term" value="C:ATP-binding cassette (ABC) transporter complex, substrate-binding subunit-containing"/>
    <property type="evidence" value="ECO:0007669"/>
    <property type="project" value="TreeGrafter"/>
</dbReference>
<comment type="similarity">
    <text evidence="1">Belongs to the bacterial solute-binding protein 1 family.</text>
</comment>
<dbReference type="Proteomes" id="UP000032633">
    <property type="component" value="Chromosome"/>
</dbReference>
<dbReference type="AlphaFoldDB" id="A0A0D5NF07"/>
<dbReference type="InterPro" id="IPR006059">
    <property type="entry name" value="SBP"/>
</dbReference>
<keyword evidence="3 5" id="KW-0732">Signal</keyword>
<evidence type="ECO:0000256" key="5">
    <source>
        <dbReference type="SAM" id="SignalP"/>
    </source>
</evidence>
<evidence type="ECO:0008006" key="8">
    <source>
        <dbReference type="Google" id="ProtNLM"/>
    </source>
</evidence>
<reference evidence="7" key="2">
    <citation type="submission" date="2015-03" db="EMBL/GenBank/DDBJ databases">
        <title>Genome sequence of Paenibacillus beijingensis strain DSM 24997T.</title>
        <authorList>
            <person name="Kwak Y."/>
            <person name="Shin J.-H."/>
        </authorList>
    </citation>
    <scope>NUCLEOTIDE SEQUENCE [LARGE SCALE GENOMIC DNA]</scope>
    <source>
        <strain evidence="7">DSM 24997</strain>
    </source>
</reference>
<dbReference type="PANTHER" id="PTHR30061">
    <property type="entry name" value="MALTOSE-BINDING PERIPLASMIC PROTEIN"/>
    <property type="match status" value="1"/>
</dbReference>
<proteinExistence type="inferred from homology"/>
<keyword evidence="2" id="KW-0813">Transport</keyword>
<dbReference type="OrthoDB" id="9766758at2"/>
<evidence type="ECO:0000256" key="2">
    <source>
        <dbReference type="ARBA" id="ARBA00022448"/>
    </source>
</evidence>
<dbReference type="Gene3D" id="3.40.190.10">
    <property type="entry name" value="Periplasmic binding protein-like II"/>
    <property type="match status" value="2"/>
</dbReference>
<dbReference type="PATRIC" id="fig|1126833.4.peg.715"/>
<dbReference type="PANTHER" id="PTHR30061:SF50">
    <property type="entry name" value="MALTOSE_MALTODEXTRIN-BINDING PERIPLASMIC PROTEIN"/>
    <property type="match status" value="1"/>
</dbReference>
<feature type="compositionally biased region" description="Polar residues" evidence="4">
    <location>
        <begin position="26"/>
        <end position="44"/>
    </location>
</feature>
<evidence type="ECO:0000256" key="3">
    <source>
        <dbReference type="ARBA" id="ARBA00022729"/>
    </source>
</evidence>
<feature type="region of interest" description="Disordered" evidence="4">
    <location>
        <begin position="26"/>
        <end position="51"/>
    </location>
</feature>
<dbReference type="GO" id="GO:1901982">
    <property type="term" value="F:maltose binding"/>
    <property type="evidence" value="ECO:0007669"/>
    <property type="project" value="TreeGrafter"/>
</dbReference>
<keyword evidence="7" id="KW-1185">Reference proteome</keyword>
<feature type="signal peptide" evidence="5">
    <location>
        <begin position="1"/>
        <end position="19"/>
    </location>
</feature>
<organism evidence="6 7">
    <name type="scientific">Paenibacillus beijingensis</name>
    <dbReference type="NCBI Taxonomy" id="1126833"/>
    <lineage>
        <taxon>Bacteria</taxon>
        <taxon>Bacillati</taxon>
        <taxon>Bacillota</taxon>
        <taxon>Bacilli</taxon>
        <taxon>Bacillales</taxon>
        <taxon>Paenibacillaceae</taxon>
        <taxon>Paenibacillus</taxon>
    </lineage>
</organism>
<protein>
    <recommendedName>
        <fullName evidence="8">Maltodextrin-binding protein</fullName>
    </recommendedName>
</protein>
<evidence type="ECO:0000256" key="1">
    <source>
        <dbReference type="ARBA" id="ARBA00008520"/>
    </source>
</evidence>
<dbReference type="PROSITE" id="PS51257">
    <property type="entry name" value="PROKAR_LIPOPROTEIN"/>
    <property type="match status" value="1"/>
</dbReference>
<accession>A0A0D5NF07</accession>
<feature type="chain" id="PRO_5039207426" description="Maltodextrin-binding protein" evidence="5">
    <location>
        <begin position="20"/>
        <end position="424"/>
    </location>
</feature>
<dbReference type="Pfam" id="PF13416">
    <property type="entry name" value="SBP_bac_8"/>
    <property type="match status" value="1"/>
</dbReference>
<name>A0A0D5NF07_9BACL</name>